<organism evidence="1 2">
    <name type="scientific">Microbacterium testaceum</name>
    <name type="common">Aureobacterium testaceum</name>
    <name type="synonym">Brevibacterium testaceum</name>
    <dbReference type="NCBI Taxonomy" id="2033"/>
    <lineage>
        <taxon>Bacteria</taxon>
        <taxon>Bacillati</taxon>
        <taxon>Actinomycetota</taxon>
        <taxon>Actinomycetes</taxon>
        <taxon>Micrococcales</taxon>
        <taxon>Microbacteriaceae</taxon>
        <taxon>Microbacterium</taxon>
    </lineage>
</organism>
<reference evidence="1 2" key="1">
    <citation type="submission" date="2019-06" db="EMBL/GenBank/DDBJ databases">
        <title>Whole genome shotgun sequence of Microbacterium testaceum NBRC 12675.</title>
        <authorList>
            <person name="Hosoyama A."/>
            <person name="Uohara A."/>
            <person name="Ohji S."/>
            <person name="Ichikawa N."/>
        </authorList>
    </citation>
    <scope>NUCLEOTIDE SEQUENCE [LARGE SCALE GENOMIC DNA]</scope>
    <source>
        <strain evidence="1 2">NBRC 12675</strain>
    </source>
</reference>
<comment type="caution">
    <text evidence="1">The sequence shown here is derived from an EMBL/GenBank/DDBJ whole genome shotgun (WGS) entry which is preliminary data.</text>
</comment>
<dbReference type="OrthoDB" id="5083411at2"/>
<dbReference type="GeneID" id="57145550"/>
<evidence type="ECO:0008006" key="3">
    <source>
        <dbReference type="Google" id="ProtNLM"/>
    </source>
</evidence>
<proteinExistence type="predicted"/>
<gene>
    <name evidence="1" type="ORF">MTE01_28670</name>
</gene>
<accession>A0A4Y3QP56</accession>
<dbReference type="AlphaFoldDB" id="A0A4Y3QP56"/>
<dbReference type="RefSeq" id="WP_141378142.1">
    <property type="nucleotide sequence ID" value="NZ_BJML01000011.1"/>
</dbReference>
<dbReference type="Proteomes" id="UP000319525">
    <property type="component" value="Unassembled WGS sequence"/>
</dbReference>
<sequence>MAPDVDRYTRNNIIALSVFADRGSDEFNGVDSRTLHALARRGLVWLECVDPWAKHKRYRGGLTDAGRRALNALGDSAP</sequence>
<evidence type="ECO:0000313" key="2">
    <source>
        <dbReference type="Proteomes" id="UP000319525"/>
    </source>
</evidence>
<protein>
    <recommendedName>
        <fullName evidence="3">Transcriptional regulator</fullName>
    </recommendedName>
</protein>
<evidence type="ECO:0000313" key="1">
    <source>
        <dbReference type="EMBL" id="GEB46922.1"/>
    </source>
</evidence>
<name>A0A4Y3QP56_MICTE</name>
<dbReference type="EMBL" id="BJML01000011">
    <property type="protein sequence ID" value="GEB46922.1"/>
    <property type="molecule type" value="Genomic_DNA"/>
</dbReference>